<dbReference type="InterPro" id="IPR023753">
    <property type="entry name" value="FAD/NAD-binding_dom"/>
</dbReference>
<evidence type="ECO:0000313" key="4">
    <source>
        <dbReference type="Proteomes" id="UP000824088"/>
    </source>
</evidence>
<evidence type="ECO:0000259" key="2">
    <source>
        <dbReference type="Pfam" id="PF07992"/>
    </source>
</evidence>
<dbReference type="AlphaFoldDB" id="A0A9D1L281"/>
<protein>
    <submittedName>
        <fullName evidence="3">FAD-dependent oxidoreductase</fullName>
    </submittedName>
</protein>
<dbReference type="Pfam" id="PF07992">
    <property type="entry name" value="Pyr_redox_2"/>
    <property type="match status" value="1"/>
</dbReference>
<feature type="domain" description="FAD/NAD(P)-binding" evidence="2">
    <location>
        <begin position="4"/>
        <end position="303"/>
    </location>
</feature>
<accession>A0A9D1L281</accession>
<organism evidence="3 4">
    <name type="scientific">Candidatus Limadaptatus stercorigallinarum</name>
    <dbReference type="NCBI Taxonomy" id="2840845"/>
    <lineage>
        <taxon>Bacteria</taxon>
        <taxon>Bacillati</taxon>
        <taxon>Bacillota</taxon>
        <taxon>Clostridia</taxon>
        <taxon>Eubacteriales</taxon>
        <taxon>Candidatus Limadaptatus</taxon>
    </lineage>
</organism>
<evidence type="ECO:0000256" key="1">
    <source>
        <dbReference type="ARBA" id="ARBA00023002"/>
    </source>
</evidence>
<gene>
    <name evidence="3" type="ORF">IAD51_03420</name>
</gene>
<dbReference type="PRINTS" id="PR00469">
    <property type="entry name" value="PNDRDTASEII"/>
</dbReference>
<dbReference type="EMBL" id="DVMN01000059">
    <property type="protein sequence ID" value="HIU21276.1"/>
    <property type="molecule type" value="Genomic_DNA"/>
</dbReference>
<dbReference type="GO" id="GO:0016491">
    <property type="term" value="F:oxidoreductase activity"/>
    <property type="evidence" value="ECO:0007669"/>
    <property type="project" value="UniProtKB-KW"/>
</dbReference>
<reference evidence="3" key="2">
    <citation type="journal article" date="2021" name="PeerJ">
        <title>Extensive microbial diversity within the chicken gut microbiome revealed by metagenomics and culture.</title>
        <authorList>
            <person name="Gilroy R."/>
            <person name="Ravi A."/>
            <person name="Getino M."/>
            <person name="Pursley I."/>
            <person name="Horton D.L."/>
            <person name="Alikhan N.F."/>
            <person name="Baker D."/>
            <person name="Gharbi K."/>
            <person name="Hall N."/>
            <person name="Watson M."/>
            <person name="Adriaenssens E.M."/>
            <person name="Foster-Nyarko E."/>
            <person name="Jarju S."/>
            <person name="Secka A."/>
            <person name="Antonio M."/>
            <person name="Oren A."/>
            <person name="Chaudhuri R.R."/>
            <person name="La Ragione R."/>
            <person name="Hildebrand F."/>
            <person name="Pallen M.J."/>
        </authorList>
    </citation>
    <scope>NUCLEOTIDE SEQUENCE</scope>
    <source>
        <strain evidence="3">1063</strain>
    </source>
</reference>
<dbReference type="PANTHER" id="PTHR42949">
    <property type="entry name" value="ANAEROBIC GLYCEROL-3-PHOSPHATE DEHYDROGENASE SUBUNIT B"/>
    <property type="match status" value="1"/>
</dbReference>
<name>A0A9D1L281_9FIRM</name>
<dbReference type="InterPro" id="IPR036188">
    <property type="entry name" value="FAD/NAD-bd_sf"/>
</dbReference>
<dbReference type="InterPro" id="IPR051691">
    <property type="entry name" value="Metab_Enz_Cyan_OpOx_G3PDH"/>
</dbReference>
<dbReference type="PRINTS" id="PR00368">
    <property type="entry name" value="FADPNR"/>
</dbReference>
<reference evidence="3" key="1">
    <citation type="submission" date="2020-10" db="EMBL/GenBank/DDBJ databases">
        <authorList>
            <person name="Gilroy R."/>
        </authorList>
    </citation>
    <scope>NUCLEOTIDE SEQUENCE</scope>
    <source>
        <strain evidence="3">1063</strain>
    </source>
</reference>
<dbReference type="Proteomes" id="UP000824088">
    <property type="component" value="Unassembled WGS sequence"/>
</dbReference>
<comment type="caution">
    <text evidence="3">The sequence shown here is derived from an EMBL/GenBank/DDBJ whole genome shotgun (WGS) entry which is preliminary data.</text>
</comment>
<dbReference type="PANTHER" id="PTHR42949:SF3">
    <property type="entry name" value="ANAEROBIC GLYCEROL-3-PHOSPHATE DEHYDROGENASE SUBUNIT B"/>
    <property type="match status" value="1"/>
</dbReference>
<dbReference type="Gene3D" id="3.50.50.60">
    <property type="entry name" value="FAD/NAD(P)-binding domain"/>
    <property type="match status" value="2"/>
</dbReference>
<evidence type="ECO:0000313" key="3">
    <source>
        <dbReference type="EMBL" id="HIU21276.1"/>
    </source>
</evidence>
<proteinExistence type="predicted"/>
<keyword evidence="1" id="KW-0560">Oxidoreductase</keyword>
<sequence>MKNYDVVVIGGGPAGLAAAESACKAGAKTAVLEREARLGGILKQCVHDGFGLIRFGEKLAGPEYAERYIDFVKALPIDAYTLTFVTKLEKKADGFAITCVSREGMLDFTAKAIVLATGCRERTAKQVLIQGTRPAGVFTAGTAQNFVNLMGKMPAKKCVILGSGDIGLIMARRLTLEGAEVEGVYEVKPEPSGLTRNIHQCLHDFDIPLHLSHTVTRVFGADRLTAVEVAKVDDKMKPVKGTERIIECDALILSVGLIPENELAESLGVKINPFTKGPDCDQTYMSSVDGVFSAGNALNVFDLVDYVSECAADAGANAAKFLPSSSCVRLERGQGLLSYVPHRIDLGKPQDKVVFFFRSAKDMDRGTLRILADGKEVYKKKFSFLRPPEMQRVEIDFSAFGLNAKSKLTVELEEN</sequence>
<dbReference type="SUPFAM" id="SSF51905">
    <property type="entry name" value="FAD/NAD(P)-binding domain"/>
    <property type="match status" value="1"/>
</dbReference>